<name>A0ABX2TK95_9PROT</name>
<evidence type="ECO:0000313" key="1">
    <source>
        <dbReference type="EMBL" id="NYZ24661.1"/>
    </source>
</evidence>
<dbReference type="Proteomes" id="UP000584642">
    <property type="component" value="Unassembled WGS sequence"/>
</dbReference>
<dbReference type="Pfam" id="PF07751">
    <property type="entry name" value="Abi_2"/>
    <property type="match status" value="1"/>
</dbReference>
<dbReference type="RefSeq" id="WP_180286438.1">
    <property type="nucleotide sequence ID" value="NZ_JABFDB010000042.1"/>
</dbReference>
<dbReference type="EMBL" id="JABFDB010000042">
    <property type="protein sequence ID" value="NYZ24661.1"/>
    <property type="molecule type" value="Genomic_DNA"/>
</dbReference>
<proteinExistence type="predicted"/>
<gene>
    <name evidence="1" type="ORF">HND93_33575</name>
</gene>
<dbReference type="InterPro" id="IPR011664">
    <property type="entry name" value="Abi_system_AbiD/AbiF-like"/>
</dbReference>
<organism evidence="1 2">
    <name type="scientific">Azospirillum oleiclasticum</name>
    <dbReference type="NCBI Taxonomy" id="2735135"/>
    <lineage>
        <taxon>Bacteria</taxon>
        <taxon>Pseudomonadati</taxon>
        <taxon>Pseudomonadota</taxon>
        <taxon>Alphaproteobacteria</taxon>
        <taxon>Rhodospirillales</taxon>
        <taxon>Azospirillaceae</taxon>
        <taxon>Azospirillum</taxon>
    </lineage>
</organism>
<accession>A0ABX2TK95</accession>
<reference evidence="1 2" key="1">
    <citation type="submission" date="2020-05" db="EMBL/GenBank/DDBJ databases">
        <title>Azospirillum oleiclasticum sp. nov, a nitrogen-fixing and heavy crude oil-emulsifying bacterium isolated from the crude oil of Yumen Oilfield.</title>
        <authorList>
            <person name="Wu D."/>
            <person name="Cai M."/>
            <person name="Zhang X."/>
        </authorList>
    </citation>
    <scope>NUCLEOTIDE SEQUENCE [LARGE SCALE GENOMIC DNA]</scope>
    <source>
        <strain evidence="1 2">ROY-1-1-2</strain>
    </source>
</reference>
<evidence type="ECO:0000313" key="2">
    <source>
        <dbReference type="Proteomes" id="UP000584642"/>
    </source>
</evidence>
<comment type="caution">
    <text evidence="1">The sequence shown here is derived from an EMBL/GenBank/DDBJ whole genome shotgun (WGS) entry which is preliminary data.</text>
</comment>
<keyword evidence="2" id="KW-1185">Reference proteome</keyword>
<protein>
    <submittedName>
        <fullName evidence="1">Abi family protein</fullName>
    </submittedName>
</protein>
<sequence length="287" mass="32977">MTHQPYTKLHCSTADHIAHLTAKGLHISDPARAARAIEQFGYNRLRIYFLSRRHISAPGRPFESGVTFDDIIEIYDFDGKLRLVCFQVCARVEIIFRNVISEYLSAQYGAHPYFDLSVFANQNLQKNILHSLMTIYLKKKSADPRAKHYFDTYNPPMLPPIWTMKDLWTFGDANYFYGNLSPILANAIARQFSLPDREILTSWINSLIDLRNICSHHDRLFNRSFQKTPAKVRRLGIPSNNPANKLHSLLESAQHIVRIFEPAYDCITPVSQLIAQTPAIRQAELGF</sequence>